<evidence type="ECO:0000256" key="3">
    <source>
        <dbReference type="ARBA" id="ARBA00016324"/>
    </source>
</evidence>
<dbReference type="GO" id="GO:0005743">
    <property type="term" value="C:mitochondrial inner membrane"/>
    <property type="evidence" value="ECO:0007669"/>
    <property type="project" value="UniProtKB-SubCell"/>
</dbReference>
<comment type="function">
    <text evidence="13">Component of the ubiquinol-cytochrome c oxidoreductase, a multisubunit transmembrane complex that is part of the mitochondrial electron transport chain which drives oxidative phosphorylation. The complex plays an important role in the uptake of multiple carbon sources present in different host niches.</text>
</comment>
<dbReference type="Pfam" id="PF02939">
    <property type="entry name" value="UcrQ"/>
    <property type="match status" value="1"/>
</dbReference>
<evidence type="ECO:0000256" key="13">
    <source>
        <dbReference type="RuleBase" id="RU368118"/>
    </source>
</evidence>
<dbReference type="SUPFAM" id="SSF81508">
    <property type="entry name" value="Ubiquinone-binding protein QP-C of cytochrome bc1 complex (Ubiquinol-cytochrome c reductase)"/>
    <property type="match status" value="1"/>
</dbReference>
<keyword evidence="9" id="KW-1133">Transmembrane helix</keyword>
<dbReference type="EMBL" id="OU892278">
    <property type="protein sequence ID" value="CAG9765431.1"/>
    <property type="molecule type" value="Genomic_DNA"/>
</dbReference>
<keyword evidence="4 13" id="KW-0813">Transport</keyword>
<sequence>MGHGFGHLWKFRGIITYRLSPFELKPFAGAISHGFPNTARRILESIPYSVPPLAIGYLVYDWVETEHHRLMKKNPADFANDK</sequence>
<comment type="similarity">
    <text evidence="2 13">Belongs to the UQCRQ/QCR8 family.</text>
</comment>
<dbReference type="PANTHER" id="PTHR12119">
    <property type="entry name" value="UBIQUINOL-CYTOCHROME C REDUCTASE COMPLEX UBIQUINONE-BINDING PROTEIN QP-C"/>
    <property type="match status" value="1"/>
</dbReference>
<evidence type="ECO:0000256" key="7">
    <source>
        <dbReference type="ARBA" id="ARBA00022792"/>
    </source>
</evidence>
<gene>
    <name evidence="14" type="ORF">CEUTPL_LOCUS6037</name>
</gene>
<evidence type="ECO:0000256" key="12">
    <source>
        <dbReference type="ARBA" id="ARBA00047105"/>
    </source>
</evidence>
<dbReference type="FunFam" id="1.20.5.210:FF:000001">
    <property type="entry name" value="Cytochrome b-c1 complex subunit 8"/>
    <property type="match status" value="1"/>
</dbReference>
<evidence type="ECO:0000256" key="10">
    <source>
        <dbReference type="ARBA" id="ARBA00023128"/>
    </source>
</evidence>
<dbReference type="InterPro" id="IPR036642">
    <property type="entry name" value="Cyt_bc1_su8_sf"/>
</dbReference>
<keyword evidence="11" id="KW-0472">Membrane</keyword>
<dbReference type="PANTHER" id="PTHR12119:SF2">
    <property type="entry name" value="CYTOCHROME B-C1 COMPLEX SUBUNIT 8"/>
    <property type="match status" value="1"/>
</dbReference>
<evidence type="ECO:0000256" key="1">
    <source>
        <dbReference type="ARBA" id="ARBA00004434"/>
    </source>
</evidence>
<proteinExistence type="inferred from homology"/>
<evidence type="ECO:0000256" key="4">
    <source>
        <dbReference type="ARBA" id="ARBA00022448"/>
    </source>
</evidence>
<dbReference type="Proteomes" id="UP001152799">
    <property type="component" value="Chromosome 2"/>
</dbReference>
<organism evidence="14 15">
    <name type="scientific">Ceutorhynchus assimilis</name>
    <name type="common">cabbage seed weevil</name>
    <dbReference type="NCBI Taxonomy" id="467358"/>
    <lineage>
        <taxon>Eukaryota</taxon>
        <taxon>Metazoa</taxon>
        <taxon>Ecdysozoa</taxon>
        <taxon>Arthropoda</taxon>
        <taxon>Hexapoda</taxon>
        <taxon>Insecta</taxon>
        <taxon>Pterygota</taxon>
        <taxon>Neoptera</taxon>
        <taxon>Endopterygota</taxon>
        <taxon>Coleoptera</taxon>
        <taxon>Polyphaga</taxon>
        <taxon>Cucujiformia</taxon>
        <taxon>Curculionidae</taxon>
        <taxon>Ceutorhynchinae</taxon>
        <taxon>Ceutorhynchus</taxon>
    </lineage>
</organism>
<accession>A0A9N9MK83</accession>
<evidence type="ECO:0000256" key="2">
    <source>
        <dbReference type="ARBA" id="ARBA00007668"/>
    </source>
</evidence>
<comment type="subunit">
    <text evidence="12 13">Component of the ubiquinol-cytochrome c oxidoreductase (cytochrome b-c1 complex, complex III, CIII), a multisubunit enzyme composed of 11 subunits. The complex is composed of 3 respiratory subunits cytochrome b, cytochrome c1 and Rieske protein UQCRFS1, 2 core protein subunits UQCRC1/QCR1 and UQCRC2/QCR2, and 6 low-molecular weight protein subunits UQCRH/QCR6, UQCRB/QCR7, UQCRQ/QCR8, UQCR10/QCR9, UQCR11/QCR10 and subunit 9, the cleavage product of Rieske protein UQCRFS1. The complex exists as an obligatory dimer and forms supercomplexes (SCs) in the inner mitochondrial membrane with NADH-ubiquinone oxidoreductase (complex I, CI) and cytochrome c oxidase (complex IV, CIV), resulting in different assemblies (supercomplex SCI(1)III(2)IV(1) and megacomplex MCI(2)III(2)IV(2)). Interacts with UQCC6.</text>
</comment>
<keyword evidence="8 13" id="KW-0249">Electron transport</keyword>
<evidence type="ECO:0000256" key="5">
    <source>
        <dbReference type="ARBA" id="ARBA00022660"/>
    </source>
</evidence>
<comment type="subcellular location">
    <subcellularLocation>
        <location evidence="1 13">Mitochondrion inner membrane</location>
        <topology evidence="1 13">Single-pass membrane protein</topology>
    </subcellularLocation>
</comment>
<evidence type="ECO:0000256" key="6">
    <source>
        <dbReference type="ARBA" id="ARBA00022692"/>
    </source>
</evidence>
<evidence type="ECO:0000256" key="9">
    <source>
        <dbReference type="ARBA" id="ARBA00022989"/>
    </source>
</evidence>
<keyword evidence="5 13" id="KW-0679">Respiratory chain</keyword>
<evidence type="ECO:0000313" key="15">
    <source>
        <dbReference type="Proteomes" id="UP001152799"/>
    </source>
</evidence>
<evidence type="ECO:0000313" key="14">
    <source>
        <dbReference type="EMBL" id="CAG9765431.1"/>
    </source>
</evidence>
<name>A0A9N9MK83_9CUCU</name>
<dbReference type="InterPro" id="IPR004205">
    <property type="entry name" value="Cyt_bc1_su8"/>
</dbReference>
<protein>
    <recommendedName>
        <fullName evidence="3 13">Cytochrome b-c1 complex subunit 8</fullName>
    </recommendedName>
    <alternativeName>
        <fullName evidence="13">Complex III subunit 8</fullName>
    </alternativeName>
</protein>
<dbReference type="GO" id="GO:0045275">
    <property type="term" value="C:respiratory chain complex III"/>
    <property type="evidence" value="ECO:0007669"/>
    <property type="project" value="UniProtKB-UniRule"/>
</dbReference>
<dbReference type="AlphaFoldDB" id="A0A9N9MK83"/>
<keyword evidence="10 13" id="KW-0496">Mitochondrion</keyword>
<reference evidence="14" key="1">
    <citation type="submission" date="2022-01" db="EMBL/GenBank/DDBJ databases">
        <authorList>
            <person name="King R."/>
        </authorList>
    </citation>
    <scope>NUCLEOTIDE SEQUENCE</scope>
</reference>
<dbReference type="Gene3D" id="1.20.5.210">
    <property type="entry name" value="Cytochrome b-c1 complex subunit 8"/>
    <property type="match status" value="1"/>
</dbReference>
<keyword evidence="6" id="KW-0812">Transmembrane</keyword>
<evidence type="ECO:0000256" key="8">
    <source>
        <dbReference type="ARBA" id="ARBA00022982"/>
    </source>
</evidence>
<dbReference type="GO" id="GO:0006122">
    <property type="term" value="P:mitochondrial electron transport, ubiquinol to cytochrome c"/>
    <property type="evidence" value="ECO:0007669"/>
    <property type="project" value="UniProtKB-UniRule"/>
</dbReference>
<evidence type="ECO:0000256" key="11">
    <source>
        <dbReference type="ARBA" id="ARBA00023136"/>
    </source>
</evidence>
<keyword evidence="7 13" id="KW-0999">Mitochondrion inner membrane</keyword>
<dbReference type="OrthoDB" id="6683853at2759"/>
<keyword evidence="15" id="KW-1185">Reference proteome</keyword>